<dbReference type="Proteomes" id="UP000002640">
    <property type="component" value="Unassembled WGS sequence"/>
</dbReference>
<dbReference type="GeneID" id="20656738"/>
<dbReference type="EMBL" id="JH159153">
    <property type="protein sequence ID" value="EGZ19126.1"/>
    <property type="molecule type" value="Genomic_DNA"/>
</dbReference>
<evidence type="ECO:0000256" key="1">
    <source>
        <dbReference type="SAM" id="Phobius"/>
    </source>
</evidence>
<accession>G4Z9L2</accession>
<feature type="transmembrane region" description="Helical" evidence="1">
    <location>
        <begin position="31"/>
        <end position="51"/>
    </location>
</feature>
<proteinExistence type="predicted"/>
<dbReference type="RefSeq" id="XP_009521843.1">
    <property type="nucleotide sequence ID" value="XM_009523548.1"/>
</dbReference>
<dbReference type="OMA" id="PKSIIMY"/>
<dbReference type="InParanoid" id="G4Z9L2"/>
<keyword evidence="3" id="KW-1185">Reference proteome</keyword>
<sequence length="135" mass="14822">MRKRPTAAAAAVSSIDREAVSLKKKKRDGRGISRANLAFWGLVVLLAAILLRSPVFTHAPTEDEKVAAFMDWFHAAGGNTSSKIKIQTFPGMGRGVVALESVEEEDELLFVPKSIIMYVLLKIAQWRVLAHLSCC</sequence>
<dbReference type="Gene3D" id="3.90.1410.10">
    <property type="entry name" value="set domain protein methyltransferase, domain 1"/>
    <property type="match status" value="1"/>
</dbReference>
<evidence type="ECO:0000313" key="2">
    <source>
        <dbReference type="EMBL" id="EGZ19126.1"/>
    </source>
</evidence>
<dbReference type="InterPro" id="IPR046341">
    <property type="entry name" value="SET_dom_sf"/>
</dbReference>
<name>G4Z9L2_PHYSP</name>
<organism evidence="2 3">
    <name type="scientific">Phytophthora sojae (strain P6497)</name>
    <name type="common">Soybean stem and root rot agent</name>
    <name type="synonym">Phytophthora megasperma f. sp. glycines</name>
    <dbReference type="NCBI Taxonomy" id="1094619"/>
    <lineage>
        <taxon>Eukaryota</taxon>
        <taxon>Sar</taxon>
        <taxon>Stramenopiles</taxon>
        <taxon>Oomycota</taxon>
        <taxon>Peronosporomycetes</taxon>
        <taxon>Peronosporales</taxon>
        <taxon>Peronosporaceae</taxon>
        <taxon>Phytophthora</taxon>
    </lineage>
</organism>
<dbReference type="SUPFAM" id="SSF82199">
    <property type="entry name" value="SET domain"/>
    <property type="match status" value="1"/>
</dbReference>
<evidence type="ECO:0000313" key="3">
    <source>
        <dbReference type="Proteomes" id="UP000002640"/>
    </source>
</evidence>
<dbReference type="KEGG" id="psoj:PHYSODRAFT_491676"/>
<gene>
    <name evidence="2" type="ORF">PHYSODRAFT_491676</name>
</gene>
<dbReference type="AlphaFoldDB" id="G4Z9L2"/>
<keyword evidence="1" id="KW-0812">Transmembrane</keyword>
<keyword evidence="1" id="KW-1133">Transmembrane helix</keyword>
<reference evidence="2 3" key="1">
    <citation type="journal article" date="2006" name="Science">
        <title>Phytophthora genome sequences uncover evolutionary origins and mechanisms of pathogenesis.</title>
        <authorList>
            <person name="Tyler B.M."/>
            <person name="Tripathy S."/>
            <person name="Zhang X."/>
            <person name="Dehal P."/>
            <person name="Jiang R.H."/>
            <person name="Aerts A."/>
            <person name="Arredondo F.D."/>
            <person name="Baxter L."/>
            <person name="Bensasson D."/>
            <person name="Beynon J.L."/>
            <person name="Chapman J."/>
            <person name="Damasceno C.M."/>
            <person name="Dorrance A.E."/>
            <person name="Dou D."/>
            <person name="Dickerman A.W."/>
            <person name="Dubchak I.L."/>
            <person name="Garbelotto M."/>
            <person name="Gijzen M."/>
            <person name="Gordon S.G."/>
            <person name="Govers F."/>
            <person name="Grunwald N.J."/>
            <person name="Huang W."/>
            <person name="Ivors K.L."/>
            <person name="Jones R.W."/>
            <person name="Kamoun S."/>
            <person name="Krampis K."/>
            <person name="Lamour K.H."/>
            <person name="Lee M.K."/>
            <person name="McDonald W.H."/>
            <person name="Medina M."/>
            <person name="Meijer H.J."/>
            <person name="Nordberg E.K."/>
            <person name="Maclean D.J."/>
            <person name="Ospina-Giraldo M.D."/>
            <person name="Morris P.F."/>
            <person name="Phuntumart V."/>
            <person name="Putnam N.H."/>
            <person name="Rash S."/>
            <person name="Rose J.K."/>
            <person name="Sakihama Y."/>
            <person name="Salamov A.A."/>
            <person name="Savidor A."/>
            <person name="Scheuring C.F."/>
            <person name="Smith B.M."/>
            <person name="Sobral B.W."/>
            <person name="Terry A."/>
            <person name="Torto-Alalibo T.A."/>
            <person name="Win J."/>
            <person name="Xu Z."/>
            <person name="Zhang H."/>
            <person name="Grigoriev I.V."/>
            <person name="Rokhsar D.S."/>
            <person name="Boore J.L."/>
        </authorList>
    </citation>
    <scope>NUCLEOTIDE SEQUENCE [LARGE SCALE GENOMIC DNA]</scope>
    <source>
        <strain evidence="2 3">P6497</strain>
    </source>
</reference>
<protein>
    <submittedName>
        <fullName evidence="2">Uncharacterized protein</fullName>
    </submittedName>
</protein>
<keyword evidence="1" id="KW-0472">Membrane</keyword>